<evidence type="ECO:0000256" key="6">
    <source>
        <dbReference type="ARBA" id="ARBA00035459"/>
    </source>
</evidence>
<reference evidence="10 11" key="1">
    <citation type="submission" date="2024-01" db="EMBL/GenBank/DDBJ databases">
        <authorList>
            <person name="Kunselman E."/>
        </authorList>
    </citation>
    <scope>NUCLEOTIDE SEQUENCE [LARGE SCALE GENOMIC DNA]</scope>
    <source>
        <strain evidence="10">2 abalone samples</strain>
    </source>
</reference>
<organism evidence="10 11">
    <name type="scientific">Candidatus Xenohaliotis californiensis</name>
    <dbReference type="NCBI Taxonomy" id="84677"/>
    <lineage>
        <taxon>Bacteria</taxon>
        <taxon>Pseudomonadati</taxon>
        <taxon>Pseudomonadota</taxon>
        <taxon>Alphaproteobacteria</taxon>
        <taxon>Rickettsiales</taxon>
        <taxon>Anaplasmataceae</taxon>
        <taxon>Candidatus Xenohaliotis</taxon>
    </lineage>
</organism>
<dbReference type="InterPro" id="IPR012340">
    <property type="entry name" value="NA-bd_OB-fold"/>
</dbReference>
<dbReference type="InterPro" id="IPR014722">
    <property type="entry name" value="Rib_uL2_dom2"/>
</dbReference>
<dbReference type="Proteomes" id="UP001314181">
    <property type="component" value="Unassembled WGS sequence"/>
</dbReference>
<keyword evidence="2" id="KW-0699">rRNA-binding</keyword>
<evidence type="ECO:0000256" key="3">
    <source>
        <dbReference type="ARBA" id="ARBA00022884"/>
    </source>
</evidence>
<dbReference type="InterPro" id="IPR005880">
    <property type="entry name" value="Ribosomal_uL2_bac/org-type"/>
</dbReference>
<dbReference type="Gene3D" id="2.40.50.140">
    <property type="entry name" value="Nucleic acid-binding proteins"/>
    <property type="match status" value="1"/>
</dbReference>
<evidence type="ECO:0000259" key="8">
    <source>
        <dbReference type="SMART" id="SM01382"/>
    </source>
</evidence>
<evidence type="ECO:0000256" key="5">
    <source>
        <dbReference type="ARBA" id="ARBA00023274"/>
    </source>
</evidence>
<evidence type="ECO:0000256" key="4">
    <source>
        <dbReference type="ARBA" id="ARBA00022980"/>
    </source>
</evidence>
<accession>A0ABP0EWV6</accession>
<feature type="compositionally biased region" description="Low complexity" evidence="7">
    <location>
        <begin position="248"/>
        <end position="258"/>
    </location>
</feature>
<name>A0ABP0EWV6_9RICK</name>
<evidence type="ECO:0000256" key="1">
    <source>
        <dbReference type="ARBA" id="ARBA00005636"/>
    </source>
</evidence>
<feature type="region of interest" description="Disordered" evidence="7">
    <location>
        <begin position="226"/>
        <end position="267"/>
    </location>
</feature>
<gene>
    <name evidence="10" type="primary">rplB</name>
    <name evidence="10" type="ORF">CAXC1_330005</name>
</gene>
<comment type="caution">
    <text evidence="10">The sequence shown here is derived from an EMBL/GenBank/DDBJ whole genome shotgun (WGS) entry which is preliminary data.</text>
</comment>
<dbReference type="EMBL" id="CAWVOK010000026">
    <property type="protein sequence ID" value="CAK8163245.1"/>
    <property type="molecule type" value="Genomic_DNA"/>
</dbReference>
<dbReference type="PIRSF" id="PIRSF002158">
    <property type="entry name" value="Ribosomal_L2"/>
    <property type="match status" value="1"/>
</dbReference>
<dbReference type="Gene3D" id="4.10.950.10">
    <property type="entry name" value="Ribosomal protein L2, domain 3"/>
    <property type="match status" value="1"/>
</dbReference>
<keyword evidence="11" id="KW-1185">Reference proteome</keyword>
<feature type="domain" description="Large ribosomal subunit protein uL2 RNA-binding" evidence="9">
    <location>
        <begin position="42"/>
        <end position="118"/>
    </location>
</feature>
<evidence type="ECO:0000313" key="10">
    <source>
        <dbReference type="EMBL" id="CAK8163245.1"/>
    </source>
</evidence>
<dbReference type="InterPro" id="IPR022669">
    <property type="entry name" value="Ribosomal_uL2_C"/>
</dbReference>
<dbReference type="InterPro" id="IPR022666">
    <property type="entry name" value="Ribosomal_uL2_RNA-bd_dom"/>
</dbReference>
<dbReference type="Pfam" id="PF00181">
    <property type="entry name" value="Ribosomal_L2_N"/>
    <property type="match status" value="1"/>
</dbReference>
<dbReference type="InterPro" id="IPR002171">
    <property type="entry name" value="Ribosomal_uL2"/>
</dbReference>
<feature type="domain" description="Large ribosomal subunit protein uL2 C-terminal" evidence="8">
    <location>
        <begin position="124"/>
        <end position="252"/>
    </location>
</feature>
<proteinExistence type="inferred from homology"/>
<keyword evidence="3" id="KW-0694">RNA-binding</keyword>
<evidence type="ECO:0000313" key="11">
    <source>
        <dbReference type="Proteomes" id="UP001314181"/>
    </source>
</evidence>
<dbReference type="Gene3D" id="2.30.30.30">
    <property type="match status" value="1"/>
</dbReference>
<dbReference type="InterPro" id="IPR014726">
    <property type="entry name" value="Ribosomal_uL2_dom3"/>
</dbReference>
<dbReference type="SUPFAM" id="SSF50104">
    <property type="entry name" value="Translation proteins SH3-like domain"/>
    <property type="match status" value="1"/>
</dbReference>
<dbReference type="PANTHER" id="PTHR13691:SF72">
    <property type="entry name" value="EXPRESSED PROTEIN"/>
    <property type="match status" value="1"/>
</dbReference>
<dbReference type="PANTHER" id="PTHR13691">
    <property type="entry name" value="RIBOSOMAL PROTEIN L2"/>
    <property type="match status" value="1"/>
</dbReference>
<dbReference type="NCBIfam" id="TIGR01171">
    <property type="entry name" value="rplB_bact"/>
    <property type="match status" value="1"/>
</dbReference>
<dbReference type="PROSITE" id="PS00467">
    <property type="entry name" value="RIBOSOMAL_L2"/>
    <property type="match status" value="1"/>
</dbReference>
<dbReference type="SMART" id="SM01382">
    <property type="entry name" value="Ribosomal_L2_C"/>
    <property type="match status" value="1"/>
</dbReference>
<evidence type="ECO:0000256" key="7">
    <source>
        <dbReference type="SAM" id="MobiDB-lite"/>
    </source>
</evidence>
<protein>
    <recommendedName>
        <fullName evidence="6">50S ribosomal protein L2</fullName>
    </recommendedName>
</protein>
<dbReference type="SMART" id="SM01383">
    <property type="entry name" value="Ribosomal_L2"/>
    <property type="match status" value="1"/>
</dbReference>
<dbReference type="SUPFAM" id="SSF50249">
    <property type="entry name" value="Nucleic acid-binding proteins"/>
    <property type="match status" value="1"/>
</dbReference>
<keyword evidence="5" id="KW-0687">Ribonucleoprotein</keyword>
<dbReference type="RefSeq" id="WP_338364276.1">
    <property type="nucleotide sequence ID" value="NZ_CAWVOK010000026.1"/>
</dbReference>
<dbReference type="Pfam" id="PF03947">
    <property type="entry name" value="Ribosomal_L2_C"/>
    <property type="match status" value="1"/>
</dbReference>
<sequence length="267" mass="28378">MPIKTYNPITPGTRHLALVDKSSLYSGSPCKSLTTGFAKKGGRNNRGVITVRSIGGGSKRKYRKINFKLSRYTGNAEVLRIEYDPNRSAFIALVKLDTGELNYILASSKMKSGDIISIGKDAEAKNGNTMQLKDIPLGFSIFAIEIKPKAGAQLVRAAGGYATLVAKDAGKALVRLHSGVSMYLNASCFATIGTVSNSDKYNISLGKAGRSRIMGKRPKVRGVAMNPVDHPHGGGEGKTGTGGPPVTPWGKLTKGAKTVIKKKKKKG</sequence>
<comment type="similarity">
    <text evidence="1">Belongs to the universal ribosomal protein uL2 family.</text>
</comment>
<dbReference type="InterPro" id="IPR022671">
    <property type="entry name" value="Ribosomal_uL2_CS"/>
</dbReference>
<evidence type="ECO:0000256" key="2">
    <source>
        <dbReference type="ARBA" id="ARBA00022730"/>
    </source>
</evidence>
<dbReference type="InterPro" id="IPR008991">
    <property type="entry name" value="Translation_prot_SH3-like_sf"/>
</dbReference>
<evidence type="ECO:0000259" key="9">
    <source>
        <dbReference type="SMART" id="SM01383"/>
    </source>
</evidence>
<keyword evidence="4" id="KW-0689">Ribosomal protein</keyword>